<feature type="domain" description="Aminotransferase class V" evidence="10">
    <location>
        <begin position="66"/>
        <end position="325"/>
    </location>
</feature>
<dbReference type="AlphaFoldDB" id="A0A162N3J3"/>
<evidence type="ECO:0000256" key="7">
    <source>
        <dbReference type="PIRSR" id="PIRSR000524-50"/>
    </source>
</evidence>
<dbReference type="PANTHER" id="PTHR21152:SF24">
    <property type="entry name" value="ALANINE--GLYOXYLATE AMINOTRANSFERASE 1"/>
    <property type="match status" value="1"/>
</dbReference>
<dbReference type="Gene3D" id="3.40.640.10">
    <property type="entry name" value="Type I PLP-dependent aspartate aminotransferase-like (Major domain)"/>
    <property type="match status" value="1"/>
</dbReference>
<dbReference type="GO" id="GO:0004760">
    <property type="term" value="F:L-serine-pyruvate transaminase activity"/>
    <property type="evidence" value="ECO:0007669"/>
    <property type="project" value="TreeGrafter"/>
</dbReference>
<dbReference type="InterPro" id="IPR015421">
    <property type="entry name" value="PyrdxlP-dep_Trfase_major"/>
</dbReference>
<comment type="cofactor">
    <cofactor evidence="1 7 9">
        <name>pyridoxal 5'-phosphate</name>
        <dbReference type="ChEBI" id="CHEBI:597326"/>
    </cofactor>
</comment>
<dbReference type="InterPro" id="IPR020578">
    <property type="entry name" value="Aminotrans_V_PyrdxlP_BS"/>
</dbReference>
<keyword evidence="4 11" id="KW-0808">Transferase</keyword>
<reference evidence="11 12" key="1">
    <citation type="submission" date="2015-12" db="EMBL/GenBank/DDBJ databases">
        <title>Draft genome of Thermovenabulum gondwanense isolated from a red thermophilic microbial mat colonisisng an outflow channel of a bore well.</title>
        <authorList>
            <person name="Patel B.K."/>
        </authorList>
    </citation>
    <scope>NUCLEOTIDE SEQUENCE [LARGE SCALE GENOMIC DNA]</scope>
    <source>
        <strain evidence="11 12">R270</strain>
    </source>
</reference>
<proteinExistence type="inferred from homology"/>
<dbReference type="EC" id="2.6.1.30" evidence="11"/>
<evidence type="ECO:0000259" key="10">
    <source>
        <dbReference type="Pfam" id="PF00266"/>
    </source>
</evidence>
<comment type="similarity">
    <text evidence="2 8">Belongs to the class-V pyridoxal-phosphate-dependent aminotransferase family.</text>
</comment>
<evidence type="ECO:0000256" key="3">
    <source>
        <dbReference type="ARBA" id="ARBA00022576"/>
    </source>
</evidence>
<feature type="modified residue" description="N6-(pyridoxal phosphate)lysine" evidence="7">
    <location>
        <position position="191"/>
    </location>
</feature>
<feature type="binding site" evidence="6">
    <location>
        <position position="337"/>
    </location>
    <ligand>
        <name>substrate</name>
    </ligand>
</feature>
<evidence type="ECO:0000256" key="5">
    <source>
        <dbReference type="ARBA" id="ARBA00022898"/>
    </source>
</evidence>
<dbReference type="GO" id="GO:0019265">
    <property type="term" value="P:glycine biosynthetic process, by transamination of glyoxylate"/>
    <property type="evidence" value="ECO:0007669"/>
    <property type="project" value="TreeGrafter"/>
</dbReference>
<dbReference type="PIRSF" id="PIRSF000524">
    <property type="entry name" value="SPT"/>
    <property type="match status" value="1"/>
</dbReference>
<dbReference type="InterPro" id="IPR000192">
    <property type="entry name" value="Aminotrans_V_dom"/>
</dbReference>
<name>A0A162N3J3_9FIRM</name>
<evidence type="ECO:0000256" key="2">
    <source>
        <dbReference type="ARBA" id="ARBA00009236"/>
    </source>
</evidence>
<evidence type="ECO:0000256" key="9">
    <source>
        <dbReference type="RuleBase" id="RU004504"/>
    </source>
</evidence>
<evidence type="ECO:0000256" key="1">
    <source>
        <dbReference type="ARBA" id="ARBA00001933"/>
    </source>
</evidence>
<comment type="caution">
    <text evidence="11">The sequence shown here is derived from an EMBL/GenBank/DDBJ whole genome shotgun (WGS) entry which is preliminary data.</text>
</comment>
<evidence type="ECO:0000313" key="11">
    <source>
        <dbReference type="EMBL" id="KYO68746.1"/>
    </source>
</evidence>
<keyword evidence="5 7" id="KW-0663">Pyridoxal phosphate</keyword>
<sequence>MKDILLMTPGPTYVSERVRQAISKPITNPDLDEEFFAFYDDLCFKLGKLLNTKEDVLVLCGEGILGLEASVASLVEPGDKVLCVANGVFGEGFGDFVEMYGGVPVYINKEYNEPVTIKDLENALNKNPDVKIATVVHCETPAGLINPIEELCPYLHEREIITIVDAVSSIGGIRINTDEWGIDVILGGSQKCLSAPPGLSFLSVSKKAWEKIKNRKTPIRGYYLNLLLWQEMWKEKRIFPYTQPVSDIYGLSEAVKIALEDGEDIYRRHKKIGKAVRETLKQAGFQIYPLEGFESDTVTAFNIPEGIDDVRFRRHLFEKYGVMIAGSWGKLSGRVWRIGHMGENARDDRVFKFFAEFQKALQDFHWDINGNGKKLSEIFAGNL</sequence>
<dbReference type="Gene3D" id="3.90.1150.10">
    <property type="entry name" value="Aspartate Aminotransferase, domain 1"/>
    <property type="match status" value="1"/>
</dbReference>
<dbReference type="GO" id="GO:0047300">
    <property type="term" value="F:pyridoxamine-pyruvate transaminase activity"/>
    <property type="evidence" value="ECO:0007669"/>
    <property type="project" value="UniProtKB-EC"/>
</dbReference>
<dbReference type="EMBL" id="LOHZ01000015">
    <property type="protein sequence ID" value="KYO68746.1"/>
    <property type="molecule type" value="Genomic_DNA"/>
</dbReference>
<evidence type="ECO:0000313" key="12">
    <source>
        <dbReference type="Proteomes" id="UP000075737"/>
    </source>
</evidence>
<dbReference type="SUPFAM" id="SSF53383">
    <property type="entry name" value="PLP-dependent transferases"/>
    <property type="match status" value="1"/>
</dbReference>
<keyword evidence="12" id="KW-1185">Reference proteome</keyword>
<evidence type="ECO:0000256" key="4">
    <source>
        <dbReference type="ARBA" id="ARBA00022679"/>
    </source>
</evidence>
<dbReference type="InterPro" id="IPR024169">
    <property type="entry name" value="SP_NH2Trfase/AEP_transaminase"/>
</dbReference>
<keyword evidence="11" id="KW-0670">Pyruvate</keyword>
<dbReference type="InterPro" id="IPR015424">
    <property type="entry name" value="PyrdxlP-dep_Trfase"/>
</dbReference>
<dbReference type="InterPro" id="IPR015422">
    <property type="entry name" value="PyrdxlP-dep_Trfase_small"/>
</dbReference>
<gene>
    <name evidence="11" type="primary">ppaT</name>
    <name evidence="11" type="ORF">ATZ99_02650</name>
</gene>
<dbReference type="GO" id="GO:0008453">
    <property type="term" value="F:alanine-glyoxylate transaminase activity"/>
    <property type="evidence" value="ECO:0007669"/>
    <property type="project" value="TreeGrafter"/>
</dbReference>
<dbReference type="Proteomes" id="UP000075737">
    <property type="component" value="Unassembled WGS sequence"/>
</dbReference>
<dbReference type="RefSeq" id="WP_068747436.1">
    <property type="nucleotide sequence ID" value="NZ_LOHZ01000015.1"/>
</dbReference>
<dbReference type="PATRIC" id="fig|520767.4.peg.264"/>
<evidence type="ECO:0000256" key="6">
    <source>
        <dbReference type="PIRSR" id="PIRSR000524-1"/>
    </source>
</evidence>
<keyword evidence="3 11" id="KW-0032">Aminotransferase</keyword>
<evidence type="ECO:0000256" key="8">
    <source>
        <dbReference type="RuleBase" id="RU004075"/>
    </source>
</evidence>
<protein>
    <submittedName>
        <fullName evidence="11">Pyridoxamine--pyruvate transaminase</fullName>
        <ecNumber evidence="11">2.6.1.30</ecNumber>
    </submittedName>
</protein>
<dbReference type="PANTHER" id="PTHR21152">
    <property type="entry name" value="AMINOTRANSFERASE CLASS V"/>
    <property type="match status" value="1"/>
</dbReference>
<dbReference type="Pfam" id="PF00266">
    <property type="entry name" value="Aminotran_5"/>
    <property type="match status" value="1"/>
</dbReference>
<dbReference type="STRING" id="520767.ATZ99_02650"/>
<dbReference type="OrthoDB" id="389074at2"/>
<dbReference type="PROSITE" id="PS00595">
    <property type="entry name" value="AA_TRANSFER_CLASS_5"/>
    <property type="match status" value="1"/>
</dbReference>
<accession>A0A162N3J3</accession>
<organism evidence="11 12">
    <name type="scientific">Thermovenabulum gondwanense</name>
    <dbReference type="NCBI Taxonomy" id="520767"/>
    <lineage>
        <taxon>Bacteria</taxon>
        <taxon>Bacillati</taxon>
        <taxon>Bacillota</taxon>
        <taxon>Clostridia</taxon>
        <taxon>Thermosediminibacterales</taxon>
        <taxon>Thermosediminibacteraceae</taxon>
        <taxon>Thermovenabulum</taxon>
    </lineage>
</organism>